<dbReference type="EMBL" id="CP036273">
    <property type="protein sequence ID" value="QDU23087.1"/>
    <property type="molecule type" value="Genomic_DNA"/>
</dbReference>
<accession>A0A517Y002</accession>
<reference evidence="1 2" key="1">
    <citation type="submission" date="2019-02" db="EMBL/GenBank/DDBJ databases">
        <title>Deep-cultivation of Planctomycetes and their phenomic and genomic characterization uncovers novel biology.</title>
        <authorList>
            <person name="Wiegand S."/>
            <person name="Jogler M."/>
            <person name="Boedeker C."/>
            <person name="Pinto D."/>
            <person name="Vollmers J."/>
            <person name="Rivas-Marin E."/>
            <person name="Kohn T."/>
            <person name="Peeters S.H."/>
            <person name="Heuer A."/>
            <person name="Rast P."/>
            <person name="Oberbeckmann S."/>
            <person name="Bunk B."/>
            <person name="Jeske O."/>
            <person name="Meyerdierks A."/>
            <person name="Storesund J.E."/>
            <person name="Kallscheuer N."/>
            <person name="Luecker S."/>
            <person name="Lage O.M."/>
            <person name="Pohl T."/>
            <person name="Merkel B.J."/>
            <person name="Hornburger P."/>
            <person name="Mueller R.-W."/>
            <person name="Bruemmer F."/>
            <person name="Labrenz M."/>
            <person name="Spormann A.M."/>
            <person name="Op den Camp H."/>
            <person name="Overmann J."/>
            <person name="Amann R."/>
            <person name="Jetten M.S.M."/>
            <person name="Mascher T."/>
            <person name="Medema M.H."/>
            <person name="Devos D.P."/>
            <person name="Kaster A.-K."/>
            <person name="Ovreas L."/>
            <person name="Rohde M."/>
            <person name="Galperin M.Y."/>
            <person name="Jogler C."/>
        </authorList>
    </citation>
    <scope>NUCLEOTIDE SEQUENCE [LARGE SCALE GENOMIC DNA]</scope>
    <source>
        <strain evidence="1 2">ETA_A1</strain>
    </source>
</reference>
<organism evidence="1 2">
    <name type="scientific">Urbifossiella limnaea</name>
    <dbReference type="NCBI Taxonomy" id="2528023"/>
    <lineage>
        <taxon>Bacteria</taxon>
        <taxon>Pseudomonadati</taxon>
        <taxon>Planctomycetota</taxon>
        <taxon>Planctomycetia</taxon>
        <taxon>Gemmatales</taxon>
        <taxon>Gemmataceae</taxon>
        <taxon>Urbifossiella</taxon>
    </lineage>
</organism>
<dbReference type="AlphaFoldDB" id="A0A517Y002"/>
<proteinExistence type="predicted"/>
<dbReference type="Proteomes" id="UP000319576">
    <property type="component" value="Chromosome"/>
</dbReference>
<protein>
    <submittedName>
        <fullName evidence="1">Uncharacterized protein</fullName>
    </submittedName>
</protein>
<gene>
    <name evidence="1" type="ORF">ETAA1_50780</name>
</gene>
<keyword evidence="2" id="KW-1185">Reference proteome</keyword>
<evidence type="ECO:0000313" key="1">
    <source>
        <dbReference type="EMBL" id="QDU23087.1"/>
    </source>
</evidence>
<sequence length="210" mass="22497">MTEAEWAACHDPRQLLDYHRMKRDPRRLRLLAVACARLIPPTALPPQLGPVIDVAERFADGTAPRAEFLAARRLVRAAGRRTSEYTLAHRVLGWLADDSLEGQSMAITVTRDLSGPGGAAAECDLTRCAFGNPFRTITFDPVWRTEAVVGLATGVAADRAFDRLPVLADALEDAGCADADVLGHCRGPGPHALCCWVVDGVLGKSAQSGT</sequence>
<name>A0A517Y002_9BACT</name>
<dbReference type="KEGG" id="uli:ETAA1_50780"/>
<evidence type="ECO:0000313" key="2">
    <source>
        <dbReference type="Proteomes" id="UP000319576"/>
    </source>
</evidence>
<dbReference type="RefSeq" id="WP_238389300.1">
    <property type="nucleotide sequence ID" value="NZ_CP036273.1"/>
</dbReference>